<feature type="region of interest" description="Disordered" evidence="1">
    <location>
        <begin position="1"/>
        <end position="55"/>
    </location>
</feature>
<organism evidence="2 3">
    <name type="scientific">Apiospora phragmitis</name>
    <dbReference type="NCBI Taxonomy" id="2905665"/>
    <lineage>
        <taxon>Eukaryota</taxon>
        <taxon>Fungi</taxon>
        <taxon>Dikarya</taxon>
        <taxon>Ascomycota</taxon>
        <taxon>Pezizomycotina</taxon>
        <taxon>Sordariomycetes</taxon>
        <taxon>Xylariomycetidae</taxon>
        <taxon>Amphisphaeriales</taxon>
        <taxon>Apiosporaceae</taxon>
        <taxon>Apiospora</taxon>
    </lineage>
</organism>
<keyword evidence="3" id="KW-1185">Reference proteome</keyword>
<dbReference type="GeneID" id="92086101"/>
<feature type="compositionally biased region" description="Low complexity" evidence="1">
    <location>
        <begin position="1"/>
        <end position="12"/>
    </location>
</feature>
<name>A0ABR1WU07_9PEZI</name>
<evidence type="ECO:0000256" key="1">
    <source>
        <dbReference type="SAM" id="MobiDB-lite"/>
    </source>
</evidence>
<dbReference type="Proteomes" id="UP001480595">
    <property type="component" value="Unassembled WGS sequence"/>
</dbReference>
<protein>
    <submittedName>
        <fullName evidence="2">Uncharacterized protein</fullName>
    </submittedName>
</protein>
<dbReference type="EMBL" id="JAQQWL010000002">
    <property type="protein sequence ID" value="KAK8086655.1"/>
    <property type="molecule type" value="Genomic_DNA"/>
</dbReference>
<sequence>MSTYAPSYYLSPPQSPPLESPQYQQYQEQQSLHPYQHQQQIHQQPPQHQQHHDWQKPPPLLSVKVLFESSGSKGANGGGRRRVSIGFRSAQQAEHYGQLVRSKTIHTTERLACKVQGRYVSVRLPTRVTEVVACLAGPGAGASRVGGFYFVFTDPILAQEWTDCLLLWRYVPGSRRKLYVERDVGDDVLHARLGMMATTTATTTMGGGPSPPVVLVGGGSGGNDTEYHQYHANLASPVSLLAPSTQSRTTTDLEVSHQRGHSFILPSLCT</sequence>
<accession>A0ABR1WU07</accession>
<dbReference type="RefSeq" id="XP_066721179.1">
    <property type="nucleotide sequence ID" value="XM_066853038.1"/>
</dbReference>
<evidence type="ECO:0000313" key="2">
    <source>
        <dbReference type="EMBL" id="KAK8086655.1"/>
    </source>
</evidence>
<reference evidence="2 3" key="1">
    <citation type="submission" date="2023-01" db="EMBL/GenBank/DDBJ databases">
        <title>Analysis of 21 Apiospora genomes using comparative genomics revels a genus with tremendous synthesis potential of carbohydrate active enzymes and secondary metabolites.</title>
        <authorList>
            <person name="Sorensen T."/>
        </authorList>
    </citation>
    <scope>NUCLEOTIDE SEQUENCE [LARGE SCALE GENOMIC DNA]</scope>
    <source>
        <strain evidence="2 3">CBS 135458</strain>
    </source>
</reference>
<feature type="compositionally biased region" description="Low complexity" evidence="1">
    <location>
        <begin position="20"/>
        <end position="48"/>
    </location>
</feature>
<evidence type="ECO:0000313" key="3">
    <source>
        <dbReference type="Proteomes" id="UP001480595"/>
    </source>
</evidence>
<comment type="caution">
    <text evidence="2">The sequence shown here is derived from an EMBL/GenBank/DDBJ whole genome shotgun (WGS) entry which is preliminary data.</text>
</comment>
<gene>
    <name evidence="2" type="ORF">PG994_001629</name>
</gene>
<proteinExistence type="predicted"/>